<protein>
    <submittedName>
        <fullName evidence="6">AraC-type DNA-binding protein</fullName>
    </submittedName>
</protein>
<evidence type="ECO:0000313" key="6">
    <source>
        <dbReference type="EMBL" id="SED37031.1"/>
    </source>
</evidence>
<evidence type="ECO:0000256" key="2">
    <source>
        <dbReference type="ARBA" id="ARBA00023125"/>
    </source>
</evidence>
<dbReference type="SMART" id="SM00342">
    <property type="entry name" value="HTH_ARAC"/>
    <property type="match status" value="1"/>
</dbReference>
<keyword evidence="2 6" id="KW-0238">DNA-binding</keyword>
<dbReference type="PANTHER" id="PTHR46796">
    <property type="entry name" value="HTH-TYPE TRANSCRIPTIONAL ACTIVATOR RHAS-RELATED"/>
    <property type="match status" value="1"/>
</dbReference>
<keyword evidence="3" id="KW-0804">Transcription</keyword>
<dbReference type="PANTHER" id="PTHR46796:SF12">
    <property type="entry name" value="HTH-TYPE DNA-BINDING TRANSCRIPTIONAL ACTIVATOR EUTR"/>
    <property type="match status" value="1"/>
</dbReference>
<dbReference type="OrthoDB" id="5464689at2"/>
<evidence type="ECO:0000259" key="5">
    <source>
        <dbReference type="PROSITE" id="PS01124"/>
    </source>
</evidence>
<dbReference type="GO" id="GO:0043565">
    <property type="term" value="F:sequence-specific DNA binding"/>
    <property type="evidence" value="ECO:0007669"/>
    <property type="project" value="InterPro"/>
</dbReference>
<dbReference type="Proteomes" id="UP000199622">
    <property type="component" value="Unassembled WGS sequence"/>
</dbReference>
<dbReference type="InterPro" id="IPR035418">
    <property type="entry name" value="AraC-bd_2"/>
</dbReference>
<evidence type="ECO:0000313" key="7">
    <source>
        <dbReference type="Proteomes" id="UP000199622"/>
    </source>
</evidence>
<dbReference type="InterPro" id="IPR018060">
    <property type="entry name" value="HTH_AraC"/>
</dbReference>
<dbReference type="Pfam" id="PF12833">
    <property type="entry name" value="HTH_18"/>
    <property type="match status" value="1"/>
</dbReference>
<dbReference type="InterPro" id="IPR009057">
    <property type="entry name" value="Homeodomain-like_sf"/>
</dbReference>
<sequence>MQMLFEGHDVEALDEVVTREFSPHCLRVGRGEPAPARFRRLHRQGLALYELGWGRPVDVAAGELPDFYNVHLPLAGAGAVRVGGREVAAPCSVAGPGMTLGMSLPAAADTLILFLPQAAVDDAVAAQTGEPPAAPLRFAPGFADGDPAVAAWLETVRAFGRFAASPLAARSPLAAAHFEQVLVHGLVDLQPHDHVAALPAFAHPALPRAVRRAMAYCEEHAGEPVSVADMAAAARVSPRTLQDRFRLDFGTTPAAYLRRVRLDRVHQDLLRIADGSASGTVAEVATRWGFTHLSRFAAYYREAYGQLPSRTADPGRSGNPESADHSADNG</sequence>
<dbReference type="SUPFAM" id="SSF46689">
    <property type="entry name" value="Homeodomain-like"/>
    <property type="match status" value="2"/>
</dbReference>
<dbReference type="PROSITE" id="PS01124">
    <property type="entry name" value="HTH_ARAC_FAMILY_2"/>
    <property type="match status" value="1"/>
</dbReference>
<evidence type="ECO:0000256" key="4">
    <source>
        <dbReference type="SAM" id="MobiDB-lite"/>
    </source>
</evidence>
<accession>A0A1H5A5N9</accession>
<organism evidence="6 7">
    <name type="scientific">Amycolatopsis tolypomycina</name>
    <dbReference type="NCBI Taxonomy" id="208445"/>
    <lineage>
        <taxon>Bacteria</taxon>
        <taxon>Bacillati</taxon>
        <taxon>Actinomycetota</taxon>
        <taxon>Actinomycetes</taxon>
        <taxon>Pseudonocardiales</taxon>
        <taxon>Pseudonocardiaceae</taxon>
        <taxon>Amycolatopsis</taxon>
    </lineage>
</organism>
<dbReference type="Gene3D" id="1.10.10.60">
    <property type="entry name" value="Homeodomain-like"/>
    <property type="match status" value="1"/>
</dbReference>
<name>A0A1H5A5N9_9PSEU</name>
<feature type="region of interest" description="Disordered" evidence="4">
    <location>
        <begin position="308"/>
        <end position="330"/>
    </location>
</feature>
<proteinExistence type="predicted"/>
<dbReference type="Pfam" id="PF14525">
    <property type="entry name" value="AraC_binding_2"/>
    <property type="match status" value="1"/>
</dbReference>
<dbReference type="STRING" id="208445.SAMN04489727_7597"/>
<dbReference type="EMBL" id="FNSO01000004">
    <property type="protein sequence ID" value="SED37031.1"/>
    <property type="molecule type" value="Genomic_DNA"/>
</dbReference>
<keyword evidence="7" id="KW-1185">Reference proteome</keyword>
<dbReference type="RefSeq" id="WP_091316553.1">
    <property type="nucleotide sequence ID" value="NZ_FNSO01000004.1"/>
</dbReference>
<evidence type="ECO:0000256" key="1">
    <source>
        <dbReference type="ARBA" id="ARBA00023015"/>
    </source>
</evidence>
<evidence type="ECO:0000256" key="3">
    <source>
        <dbReference type="ARBA" id="ARBA00023163"/>
    </source>
</evidence>
<dbReference type="AlphaFoldDB" id="A0A1H5A5N9"/>
<dbReference type="GO" id="GO:0003700">
    <property type="term" value="F:DNA-binding transcription factor activity"/>
    <property type="evidence" value="ECO:0007669"/>
    <property type="project" value="InterPro"/>
</dbReference>
<reference evidence="7" key="1">
    <citation type="submission" date="2016-10" db="EMBL/GenBank/DDBJ databases">
        <authorList>
            <person name="Varghese N."/>
            <person name="Submissions S."/>
        </authorList>
    </citation>
    <scope>NUCLEOTIDE SEQUENCE [LARGE SCALE GENOMIC DNA]</scope>
    <source>
        <strain evidence="7">DSM 44544</strain>
    </source>
</reference>
<gene>
    <name evidence="6" type="ORF">SAMN04489727_7597</name>
</gene>
<keyword evidence="1" id="KW-0805">Transcription regulation</keyword>
<feature type="domain" description="HTH araC/xylS-type" evidence="5">
    <location>
        <begin position="211"/>
        <end position="314"/>
    </location>
</feature>
<dbReference type="InterPro" id="IPR050204">
    <property type="entry name" value="AraC_XylS_family_regulators"/>
</dbReference>